<keyword evidence="1" id="KW-1133">Transmembrane helix</keyword>
<proteinExistence type="predicted"/>
<evidence type="ECO:0000256" key="1">
    <source>
        <dbReference type="SAM" id="Phobius"/>
    </source>
</evidence>
<feature type="transmembrane region" description="Helical" evidence="1">
    <location>
        <begin position="284"/>
        <end position="303"/>
    </location>
</feature>
<gene>
    <name evidence="2" type="ORF">BFFPPMPJ_00025</name>
</gene>
<evidence type="ECO:0000313" key="2">
    <source>
        <dbReference type="EMBL" id="QNT35620.1"/>
    </source>
</evidence>
<dbReference type="SUPFAM" id="SSF81324">
    <property type="entry name" value="Voltage-gated potassium channels"/>
    <property type="match status" value="1"/>
</dbReference>
<name>A0A7H1KNV6_9EURY</name>
<keyword evidence="1" id="KW-0472">Membrane</keyword>
<organism evidence="2">
    <name type="scientific">uncultured Methanosarcinales archaeon</name>
    <dbReference type="NCBI Taxonomy" id="183757"/>
    <lineage>
        <taxon>Archaea</taxon>
        <taxon>Methanobacteriati</taxon>
        <taxon>Methanobacteriota</taxon>
        <taxon>Stenosarchaea group</taxon>
        <taxon>Methanomicrobia</taxon>
        <taxon>Methanosarcinales</taxon>
        <taxon>environmental samples</taxon>
    </lineage>
</organism>
<keyword evidence="1" id="KW-0812">Transmembrane</keyword>
<dbReference type="Gene3D" id="2.160.20.80">
    <property type="entry name" value="E3 ubiquitin-protein ligase SopA"/>
    <property type="match status" value="1"/>
</dbReference>
<dbReference type="EMBL" id="MT776527">
    <property type="protein sequence ID" value="QNT35620.1"/>
    <property type="molecule type" value="Genomic_DNA"/>
</dbReference>
<dbReference type="InterPro" id="IPR001646">
    <property type="entry name" value="5peptide_repeat"/>
</dbReference>
<dbReference type="SUPFAM" id="SSF141571">
    <property type="entry name" value="Pentapeptide repeat-like"/>
    <property type="match status" value="1"/>
</dbReference>
<reference evidence="2" key="1">
    <citation type="submission" date="2020-07" db="EMBL/GenBank/DDBJ databases">
        <title>Unique genomic features of the anaerobic methanotrophic archaea.</title>
        <authorList>
            <person name="Chadwick G.L."/>
            <person name="Skennerton C.T."/>
            <person name="Laso-Perez R."/>
            <person name="Leu A.O."/>
            <person name="Speth D.R."/>
            <person name="Yu H."/>
            <person name="Morgan-Lang C."/>
            <person name="Hatzenpichler R."/>
            <person name="Goudeau D."/>
            <person name="Malmstrom R."/>
            <person name="Brazelton W.J."/>
            <person name="Woyke T."/>
            <person name="Hallam S.J."/>
            <person name="Tyson G.W."/>
            <person name="Wegener G."/>
            <person name="Boetius A."/>
            <person name="Orphan V."/>
        </authorList>
    </citation>
    <scope>NUCLEOTIDE SEQUENCE</scope>
</reference>
<dbReference type="AlphaFoldDB" id="A0A7H1KNV6"/>
<dbReference type="Pfam" id="PF00805">
    <property type="entry name" value="Pentapeptide"/>
    <property type="match status" value="1"/>
</dbReference>
<accession>A0A7H1KNV6</accession>
<evidence type="ECO:0008006" key="3">
    <source>
        <dbReference type="Google" id="ProtNLM"/>
    </source>
</evidence>
<protein>
    <recommendedName>
        <fullName evidence="3">Pentapeptide repeat protein</fullName>
    </recommendedName>
</protein>
<sequence>MFANIRKTNTLEIILQEANLMNANLQETNLMRGNLRGAYLHSVRFDSKTHLDNSILIGANLYRSYFDEAKSFRNATVFQNEGDKEINEIVGDFIDGWFVWILEKMPKYMVTIIAKVLKKKPNRYLHLKPYVLDARKIEKHASSVAKKLQGKDLIRYAPEGHKIIFFDWQSGCAIKNPENGLRHKDNLNRVEELTNLLLEDGRIQSEFLYEGSRAFHYEASYEVYNNLYNFYIANGRLDQAAHVHYRRGEVHRKLRWARGGWKNRARSIFDLLILRTLTGYGDRIGRPIFISGLIIGLFAALFWRSDGIVKNVNGTQVAPDYVDYLYHSITTFTSLGYSNIQPNLAAGHLPQIPRLSHRNVLIPTYILPLFLGRLPAYLN</sequence>